<dbReference type="SUPFAM" id="SSF51735">
    <property type="entry name" value="NAD(P)-binding Rossmann-fold domains"/>
    <property type="match status" value="1"/>
</dbReference>
<dbReference type="Gene3D" id="3.40.50.720">
    <property type="entry name" value="NAD(P)-binding Rossmann-like Domain"/>
    <property type="match status" value="1"/>
</dbReference>
<dbReference type="RefSeq" id="WP_290249243.1">
    <property type="nucleotide sequence ID" value="NZ_JAUFQT010000002.1"/>
</dbReference>
<dbReference type="InterPro" id="IPR000683">
    <property type="entry name" value="Gfo/Idh/MocA-like_OxRdtase_N"/>
</dbReference>
<dbReference type="PANTHER" id="PTHR43818">
    <property type="entry name" value="BCDNA.GH03377"/>
    <property type="match status" value="1"/>
</dbReference>
<comment type="caution">
    <text evidence="3">The sequence shown here is derived from an EMBL/GenBank/DDBJ whole genome shotgun (WGS) entry which is preliminary data.</text>
</comment>
<dbReference type="Pfam" id="PF01408">
    <property type="entry name" value="GFO_IDH_MocA"/>
    <property type="match status" value="1"/>
</dbReference>
<protein>
    <submittedName>
        <fullName evidence="3">Gfo/Idh/MocA family protein</fullName>
    </submittedName>
</protein>
<evidence type="ECO:0000313" key="4">
    <source>
        <dbReference type="Proteomes" id="UP001589654"/>
    </source>
</evidence>
<dbReference type="Pfam" id="PF19051">
    <property type="entry name" value="GFO_IDH_MocA_C2"/>
    <property type="match status" value="2"/>
</dbReference>
<dbReference type="EMBL" id="JBHMEW010000050">
    <property type="protein sequence ID" value="MFB9211505.1"/>
    <property type="molecule type" value="Genomic_DNA"/>
</dbReference>
<organism evidence="3 4">
    <name type="scientific">Echinicola jeungdonensis</name>
    <dbReference type="NCBI Taxonomy" id="709343"/>
    <lineage>
        <taxon>Bacteria</taxon>
        <taxon>Pseudomonadati</taxon>
        <taxon>Bacteroidota</taxon>
        <taxon>Cytophagia</taxon>
        <taxon>Cytophagales</taxon>
        <taxon>Cyclobacteriaceae</taxon>
        <taxon>Echinicola</taxon>
    </lineage>
</organism>
<dbReference type="InterPro" id="IPR043906">
    <property type="entry name" value="Gfo/Idh/MocA_OxRdtase_bact_C"/>
</dbReference>
<reference evidence="3 4" key="1">
    <citation type="submission" date="2024-09" db="EMBL/GenBank/DDBJ databases">
        <authorList>
            <person name="Sun Q."/>
            <person name="Mori K."/>
        </authorList>
    </citation>
    <scope>NUCLEOTIDE SEQUENCE [LARGE SCALE GENOMIC DNA]</scope>
    <source>
        <strain evidence="3 4">CECT 7682</strain>
    </source>
</reference>
<evidence type="ECO:0000313" key="3">
    <source>
        <dbReference type="EMBL" id="MFB9211505.1"/>
    </source>
</evidence>
<dbReference type="InterPro" id="IPR036291">
    <property type="entry name" value="NAD(P)-bd_dom_sf"/>
</dbReference>
<evidence type="ECO:0000259" key="2">
    <source>
        <dbReference type="Pfam" id="PF19051"/>
    </source>
</evidence>
<dbReference type="InterPro" id="IPR050463">
    <property type="entry name" value="Gfo/Idh/MocA_oxidrdct_glycsds"/>
</dbReference>
<dbReference type="Gene3D" id="3.30.360.10">
    <property type="entry name" value="Dihydrodipicolinate Reductase, domain 2"/>
    <property type="match status" value="1"/>
</dbReference>
<gene>
    <name evidence="3" type="ORF">ACFFUR_06795</name>
</gene>
<proteinExistence type="predicted"/>
<dbReference type="PROSITE" id="PS51318">
    <property type="entry name" value="TAT"/>
    <property type="match status" value="1"/>
</dbReference>
<dbReference type="SUPFAM" id="SSF55347">
    <property type="entry name" value="Glyceraldehyde-3-phosphate dehydrogenase-like, C-terminal domain"/>
    <property type="match status" value="1"/>
</dbReference>
<evidence type="ECO:0000259" key="1">
    <source>
        <dbReference type="Pfam" id="PF01408"/>
    </source>
</evidence>
<sequence>MNPKRRNFLRNSTQLVAGLGLSAVPGNTLFADTAKQSKSPFSPNEMVNVALIGCRSMGWTNLTSFLTHENVRCTALCDVDRKILNERAGELEKNTGIKPSLYSDYRKLLENKDIDVVIIGTPDHWHCLQMVEACAAGKDVYVEKPIANSIEECNLMVAAKNRYGSIVQVGQWQRSDPHWKSALEYLNSGKLGKIRSAKTWAYVNYGRSFPTKANQPVPEGVDYDMWLGPAPKRPFNPNRFHGNFRYFWDYGGGLMTDWGVHMIDMVLSGMEVSTPGLVSAVGGKYGNPQSAAETPDTLNAVYDFGEFSMLWEQSLGTGREPYNRQSGEPGVAFVGNNGTLVINRNTWEIYPEVNEDKYMVDPIPIQRKPGAWSYGLDHHTRNFLDCIKNRQQPNCTIEMGRNAAINAQIGNISYRLGTALKWVDHKNQFIDNPKANEMAKAIYRAPWNLPSV</sequence>
<dbReference type="PANTHER" id="PTHR43818:SF5">
    <property type="entry name" value="OXIDOREDUCTASE FAMILY PROTEIN"/>
    <property type="match status" value="1"/>
</dbReference>
<dbReference type="InterPro" id="IPR006311">
    <property type="entry name" value="TAT_signal"/>
</dbReference>
<name>A0ABV5J5R3_9BACT</name>
<keyword evidence="4" id="KW-1185">Reference proteome</keyword>
<feature type="domain" description="Gfo/Idh/MocA-like oxidoreductase N-terminal" evidence="1">
    <location>
        <begin position="47"/>
        <end position="170"/>
    </location>
</feature>
<feature type="domain" description="Gfo/Idh/MocA-like oxidoreductase bacterial type C-terminal" evidence="2">
    <location>
        <begin position="200"/>
        <end position="266"/>
    </location>
</feature>
<accession>A0ABV5J5R3</accession>
<feature type="domain" description="Gfo/Idh/MocA-like oxidoreductase bacterial type C-terminal" evidence="2">
    <location>
        <begin position="378"/>
        <end position="448"/>
    </location>
</feature>
<dbReference type="Proteomes" id="UP001589654">
    <property type="component" value="Unassembled WGS sequence"/>
</dbReference>